<keyword evidence="2" id="KW-1133">Transmembrane helix</keyword>
<dbReference type="VEuPathDB" id="ToxoDB:BESB_074230"/>
<name>A0A2A9MDA1_BESBE</name>
<evidence type="ECO:0000313" key="4">
    <source>
        <dbReference type="Proteomes" id="UP000224006"/>
    </source>
</evidence>
<keyword evidence="4" id="KW-1185">Reference proteome</keyword>
<feature type="region of interest" description="Disordered" evidence="1">
    <location>
        <begin position="1"/>
        <end position="30"/>
    </location>
</feature>
<evidence type="ECO:0000313" key="3">
    <source>
        <dbReference type="EMBL" id="PFH34271.1"/>
    </source>
</evidence>
<evidence type="ECO:0008006" key="5">
    <source>
        <dbReference type="Google" id="ProtNLM"/>
    </source>
</evidence>
<evidence type="ECO:0000256" key="1">
    <source>
        <dbReference type="SAM" id="MobiDB-lite"/>
    </source>
</evidence>
<keyword evidence="2" id="KW-0472">Membrane</keyword>
<evidence type="ECO:0000256" key="2">
    <source>
        <dbReference type="SAM" id="Phobius"/>
    </source>
</evidence>
<protein>
    <recommendedName>
        <fullName evidence="5">Transmembrane protein</fullName>
    </recommendedName>
</protein>
<keyword evidence="2" id="KW-0812">Transmembrane</keyword>
<dbReference type="KEGG" id="bbes:BESB_074230"/>
<proteinExistence type="predicted"/>
<sequence length="251" mass="26987">MSGSVGTSSEEEKFSPMTNSHPVDSPAVKNCSSSDDLVEADGFRKKGQICSRLINVLKGRGAENDVLASRARAVLIVGLVSLLVAAACAALSIVTAYRRELYAYGVLELLLAGLVLFFACQASLYQDPAHSLLFAASSLCMAFLQLIWIAFGAYTVITVEEEISRVDDTGADPADLLVYATLRILQCLLAAIALLSYIISACVGFRLREFQLQPPIVIVAAKQEHRKTVRLEPPFEASGNDIPVTTSSRTS</sequence>
<dbReference type="AlphaFoldDB" id="A0A2A9MDA1"/>
<reference evidence="3 4" key="1">
    <citation type="submission" date="2017-09" db="EMBL/GenBank/DDBJ databases">
        <title>Genome sequencing of Besnoitia besnoiti strain Bb-Ger1.</title>
        <authorList>
            <person name="Schares G."/>
            <person name="Venepally P."/>
            <person name="Lorenzi H.A."/>
        </authorList>
    </citation>
    <scope>NUCLEOTIDE SEQUENCE [LARGE SCALE GENOMIC DNA]</scope>
    <source>
        <strain evidence="3 4">Bb-Ger1</strain>
    </source>
</reference>
<comment type="caution">
    <text evidence="3">The sequence shown here is derived from an EMBL/GenBank/DDBJ whole genome shotgun (WGS) entry which is preliminary data.</text>
</comment>
<accession>A0A2A9MDA1</accession>
<feature type="transmembrane region" description="Helical" evidence="2">
    <location>
        <begin position="132"/>
        <end position="157"/>
    </location>
</feature>
<dbReference type="EMBL" id="NWUJ01000007">
    <property type="protein sequence ID" value="PFH34271.1"/>
    <property type="molecule type" value="Genomic_DNA"/>
</dbReference>
<organism evidence="3 4">
    <name type="scientific">Besnoitia besnoiti</name>
    <name type="common">Apicomplexan protozoan</name>
    <dbReference type="NCBI Taxonomy" id="94643"/>
    <lineage>
        <taxon>Eukaryota</taxon>
        <taxon>Sar</taxon>
        <taxon>Alveolata</taxon>
        <taxon>Apicomplexa</taxon>
        <taxon>Conoidasida</taxon>
        <taxon>Coccidia</taxon>
        <taxon>Eucoccidiorida</taxon>
        <taxon>Eimeriorina</taxon>
        <taxon>Sarcocystidae</taxon>
        <taxon>Besnoitia</taxon>
    </lineage>
</organism>
<feature type="transmembrane region" description="Helical" evidence="2">
    <location>
        <begin position="177"/>
        <end position="199"/>
    </location>
</feature>
<dbReference type="RefSeq" id="XP_029218280.1">
    <property type="nucleotide sequence ID" value="XM_029365796.1"/>
</dbReference>
<dbReference type="OrthoDB" id="331234at2759"/>
<gene>
    <name evidence="3" type="ORF">BESB_074230</name>
</gene>
<dbReference type="GeneID" id="40312349"/>
<feature type="transmembrane region" description="Helical" evidence="2">
    <location>
        <begin position="73"/>
        <end position="95"/>
    </location>
</feature>
<dbReference type="Proteomes" id="UP000224006">
    <property type="component" value="Unassembled WGS sequence"/>
</dbReference>
<feature type="transmembrane region" description="Helical" evidence="2">
    <location>
        <begin position="101"/>
        <end position="120"/>
    </location>
</feature>